<dbReference type="Pfam" id="PF00685">
    <property type="entry name" value="Sulfotransfer_1"/>
    <property type="match status" value="1"/>
</dbReference>
<dbReference type="OrthoDB" id="205623at2759"/>
<protein>
    <recommendedName>
        <fullName evidence="3">Sulfotransferase domain-containing protein</fullName>
    </recommendedName>
</protein>
<evidence type="ECO:0000313" key="4">
    <source>
        <dbReference type="EMBL" id="CAH0102990.1"/>
    </source>
</evidence>
<accession>A0A8J2REL5</accession>
<dbReference type="Proteomes" id="UP000789390">
    <property type="component" value="Unassembled WGS sequence"/>
</dbReference>
<proteinExistence type="inferred from homology"/>
<sequence length="336" mass="39495">MSRFGDEKLKQPQLKVKFNVIPKTKSKEFQQLFNGPKNGLVRSEPGNFVMTPLYGNCAEKLYQLQPRSDDVWILTFPKCGTTWTSELLWLLMNNCDTEKAAATLLGVRSPFTEMPFMSSEIEMSPRMSEMLESFDKMPSPRIFKSHLPFYLLHPELLDTCKVVYVARNPKDTIVSYYHHHKLIKVFDYQGDLEEFAQYFMDDEIIYSPFFPHLFDAWSKRHHPNLHFMFFEDMKKDLRGEIVKVAAFLNQTPTDEQLDKITEHLRFDNFEKNASVNNESLKKLGRMNQEGKFIRKGKTGDWKNHFSPELNSRIDEWIEKNLVGSDLKFVTELEHQD</sequence>
<organism evidence="4 5">
    <name type="scientific">Daphnia galeata</name>
    <dbReference type="NCBI Taxonomy" id="27404"/>
    <lineage>
        <taxon>Eukaryota</taxon>
        <taxon>Metazoa</taxon>
        <taxon>Ecdysozoa</taxon>
        <taxon>Arthropoda</taxon>
        <taxon>Crustacea</taxon>
        <taxon>Branchiopoda</taxon>
        <taxon>Diplostraca</taxon>
        <taxon>Cladocera</taxon>
        <taxon>Anomopoda</taxon>
        <taxon>Daphniidae</taxon>
        <taxon>Daphnia</taxon>
    </lineage>
</organism>
<evidence type="ECO:0000259" key="3">
    <source>
        <dbReference type="Pfam" id="PF00685"/>
    </source>
</evidence>
<dbReference type="Gene3D" id="3.40.50.300">
    <property type="entry name" value="P-loop containing nucleotide triphosphate hydrolases"/>
    <property type="match status" value="1"/>
</dbReference>
<name>A0A8J2REL5_9CRUS</name>
<comment type="caution">
    <text evidence="4">The sequence shown here is derived from an EMBL/GenBank/DDBJ whole genome shotgun (WGS) entry which is preliminary data.</text>
</comment>
<feature type="domain" description="Sulfotransferase" evidence="3">
    <location>
        <begin position="69"/>
        <end position="323"/>
    </location>
</feature>
<evidence type="ECO:0000313" key="5">
    <source>
        <dbReference type="Proteomes" id="UP000789390"/>
    </source>
</evidence>
<evidence type="ECO:0000256" key="1">
    <source>
        <dbReference type="ARBA" id="ARBA00005771"/>
    </source>
</evidence>
<dbReference type="EMBL" id="CAKKLH010000101">
    <property type="protein sequence ID" value="CAH0102990.1"/>
    <property type="molecule type" value="Genomic_DNA"/>
</dbReference>
<keyword evidence="5" id="KW-1185">Reference proteome</keyword>
<comment type="similarity">
    <text evidence="1">Belongs to the sulfotransferase 1 family.</text>
</comment>
<dbReference type="InterPro" id="IPR027417">
    <property type="entry name" value="P-loop_NTPase"/>
</dbReference>
<reference evidence="4" key="1">
    <citation type="submission" date="2021-11" db="EMBL/GenBank/DDBJ databases">
        <authorList>
            <person name="Schell T."/>
        </authorList>
    </citation>
    <scope>NUCLEOTIDE SEQUENCE</scope>
    <source>
        <strain evidence="4">M5</strain>
    </source>
</reference>
<dbReference type="GO" id="GO:0008146">
    <property type="term" value="F:sulfotransferase activity"/>
    <property type="evidence" value="ECO:0007669"/>
    <property type="project" value="InterPro"/>
</dbReference>
<dbReference type="PANTHER" id="PTHR11783">
    <property type="entry name" value="SULFOTRANSFERASE SULT"/>
    <property type="match status" value="1"/>
</dbReference>
<evidence type="ECO:0000256" key="2">
    <source>
        <dbReference type="ARBA" id="ARBA00022679"/>
    </source>
</evidence>
<gene>
    <name evidence="4" type="ORF">DGAL_LOCUS5520</name>
</gene>
<dbReference type="AlphaFoldDB" id="A0A8J2REL5"/>
<dbReference type="SUPFAM" id="SSF52540">
    <property type="entry name" value="P-loop containing nucleoside triphosphate hydrolases"/>
    <property type="match status" value="1"/>
</dbReference>
<keyword evidence="2" id="KW-0808">Transferase</keyword>
<dbReference type="InterPro" id="IPR000863">
    <property type="entry name" value="Sulfotransferase_dom"/>
</dbReference>